<feature type="transmembrane region" description="Helical" evidence="2">
    <location>
        <begin position="140"/>
        <end position="160"/>
    </location>
</feature>
<feature type="transmembrane region" description="Helical" evidence="2">
    <location>
        <begin position="167"/>
        <end position="185"/>
    </location>
</feature>
<organism evidence="4 5">
    <name type="scientific">Phytohabitans kaempferiae</name>
    <dbReference type="NCBI Taxonomy" id="1620943"/>
    <lineage>
        <taxon>Bacteria</taxon>
        <taxon>Bacillati</taxon>
        <taxon>Actinomycetota</taxon>
        <taxon>Actinomycetes</taxon>
        <taxon>Micromonosporales</taxon>
        <taxon>Micromonosporaceae</taxon>
    </lineage>
</organism>
<feature type="transmembrane region" description="Helical" evidence="2">
    <location>
        <begin position="110"/>
        <end position="134"/>
    </location>
</feature>
<comment type="caution">
    <text evidence="4">The sequence shown here is derived from an EMBL/GenBank/DDBJ whole genome shotgun (WGS) entry which is preliminary data.</text>
</comment>
<evidence type="ECO:0000256" key="1">
    <source>
        <dbReference type="SAM" id="MobiDB-lite"/>
    </source>
</evidence>
<feature type="transmembrane region" description="Helical" evidence="2">
    <location>
        <begin position="393"/>
        <end position="426"/>
    </location>
</feature>
<evidence type="ECO:0000256" key="2">
    <source>
        <dbReference type="SAM" id="Phobius"/>
    </source>
</evidence>
<dbReference type="Pfam" id="PF01970">
    <property type="entry name" value="TctA"/>
    <property type="match status" value="1"/>
</dbReference>
<feature type="region of interest" description="Disordered" evidence="1">
    <location>
        <begin position="498"/>
        <end position="526"/>
    </location>
</feature>
<feature type="transmembrane region" description="Helical" evidence="2">
    <location>
        <begin position="354"/>
        <end position="381"/>
    </location>
</feature>
<dbReference type="RefSeq" id="WP_377255965.1">
    <property type="nucleotide sequence ID" value="NZ_JBHLUH010000060.1"/>
</dbReference>
<feature type="transmembrane region" description="Helical" evidence="2">
    <location>
        <begin position="318"/>
        <end position="342"/>
    </location>
</feature>
<feature type="domain" description="DUF112" evidence="3">
    <location>
        <begin position="21"/>
        <end position="438"/>
    </location>
</feature>
<proteinExistence type="predicted"/>
<keyword evidence="2" id="KW-1133">Transmembrane helix</keyword>
<dbReference type="Proteomes" id="UP001589867">
    <property type="component" value="Unassembled WGS sequence"/>
</dbReference>
<dbReference type="PANTHER" id="PTHR35342">
    <property type="entry name" value="TRICARBOXYLIC TRANSPORT PROTEIN"/>
    <property type="match status" value="1"/>
</dbReference>
<feature type="transmembrane region" description="Helical" evidence="2">
    <location>
        <begin position="21"/>
        <end position="40"/>
    </location>
</feature>
<evidence type="ECO:0000313" key="5">
    <source>
        <dbReference type="Proteomes" id="UP001589867"/>
    </source>
</evidence>
<dbReference type="EMBL" id="JBHLUH010000060">
    <property type="protein sequence ID" value="MFC0531478.1"/>
    <property type="molecule type" value="Genomic_DNA"/>
</dbReference>
<protein>
    <submittedName>
        <fullName evidence="4">Tripartite tricarboxylate transporter permease</fullName>
    </submittedName>
</protein>
<sequence>MGQTFGLLLDGLTQALSPTNLLFALVGCVLGTLIGVLPGLGPASAMAILIPVTYDLGPVPAIIMLAAIYYGTQYGGTITSVLVNVPGESTSVVTCLDGHPLARQGRAGTALGVAAIGSLVAGIVGTLALVVLALPLANLALKFGPVEMFALLLLGLTLVMSFRGRSFLAALAVTLLGLMLATVGIDPVQGAPRLTFDNTNLFDGVQLVPVIMGLFGIAELLRGFERPPGQVPRTRIRSLLPTRPEARRSAVAIARGTGVGFGLGLIPGVPGVVPTFVSYALEKRLSRHPERFGRGAVEGVATAESANNSYAQASMVPLLTLGIPGTATVAVLMGAFLINGITPGPFLFRDHPDVVWALIASFLVGNVILFVLNFPLVGVWAKILRIPHAYLRAMILLFCVIGAYTLRQSTFDIGVMLVFGVLGYLFDKLEWPTVPLVIALILGPMLEKNLRAALELSGGDATVFLTAPISAVLLAVATAVVVLSLRGAGRIRAATAGLAPAEEQATKAGGAAPEPASRPGENMEER</sequence>
<dbReference type="PANTHER" id="PTHR35342:SF5">
    <property type="entry name" value="TRICARBOXYLIC TRANSPORT PROTEIN"/>
    <property type="match status" value="1"/>
</dbReference>
<feature type="transmembrane region" description="Helical" evidence="2">
    <location>
        <begin position="46"/>
        <end position="70"/>
    </location>
</feature>
<accession>A0ABV6MAQ0</accession>
<gene>
    <name evidence="4" type="ORF">ACFFIA_27920</name>
</gene>
<name>A0ABV6MAQ0_9ACTN</name>
<reference evidence="4 5" key="1">
    <citation type="submission" date="2024-09" db="EMBL/GenBank/DDBJ databases">
        <authorList>
            <person name="Sun Q."/>
            <person name="Mori K."/>
        </authorList>
    </citation>
    <scope>NUCLEOTIDE SEQUENCE [LARGE SCALE GENOMIC DNA]</scope>
    <source>
        <strain evidence="4 5">TBRC 3947</strain>
    </source>
</reference>
<keyword evidence="2" id="KW-0812">Transmembrane</keyword>
<dbReference type="InterPro" id="IPR002823">
    <property type="entry name" value="DUF112_TM"/>
</dbReference>
<keyword evidence="2" id="KW-0472">Membrane</keyword>
<feature type="transmembrane region" description="Helical" evidence="2">
    <location>
        <begin position="463"/>
        <end position="485"/>
    </location>
</feature>
<evidence type="ECO:0000259" key="3">
    <source>
        <dbReference type="Pfam" id="PF01970"/>
    </source>
</evidence>
<keyword evidence="5" id="KW-1185">Reference proteome</keyword>
<evidence type="ECO:0000313" key="4">
    <source>
        <dbReference type="EMBL" id="MFC0531478.1"/>
    </source>
</evidence>